<keyword evidence="5 8" id="KW-0067">ATP-binding</keyword>
<keyword evidence="2 8" id="KW-0169">Cobalamin biosynthesis</keyword>
<dbReference type="EMBL" id="AZAC01000034">
    <property type="protein sequence ID" value="KIX12146.1"/>
    <property type="molecule type" value="Genomic_DNA"/>
</dbReference>
<dbReference type="Gene3D" id="3.40.50.300">
    <property type="entry name" value="P-loop containing nucleotide triphosphate hydrolases"/>
    <property type="match status" value="2"/>
</dbReference>
<dbReference type="InterPro" id="IPR027417">
    <property type="entry name" value="P-loop_NTPase"/>
</dbReference>
<protein>
    <recommendedName>
        <fullName evidence="8">Cobyrinate a,c-diamide synthase</fullName>
        <ecNumber evidence="8">6.3.5.11</ecNumber>
    </recommendedName>
    <alternativeName>
        <fullName evidence="8">Cobyrinic acid a,c-diamide synthetase</fullName>
    </alternativeName>
</protein>
<dbReference type="CDD" id="cd03130">
    <property type="entry name" value="GATase1_CobB"/>
    <property type="match status" value="1"/>
</dbReference>
<evidence type="ECO:0000256" key="2">
    <source>
        <dbReference type="ARBA" id="ARBA00022573"/>
    </source>
</evidence>
<feature type="active site" description="Nucleophile" evidence="8">
    <location>
        <position position="330"/>
    </location>
</feature>
<feature type="domain" description="CobB/CobQ-like glutamine amidotransferase" evidence="10">
    <location>
        <begin position="249"/>
        <end position="454"/>
    </location>
</feature>
<keyword evidence="3 8" id="KW-0436">Ligase</keyword>
<dbReference type="Pfam" id="PF01656">
    <property type="entry name" value="CbiA"/>
    <property type="match status" value="1"/>
</dbReference>
<evidence type="ECO:0000256" key="5">
    <source>
        <dbReference type="ARBA" id="ARBA00022840"/>
    </source>
</evidence>
<keyword evidence="12" id="KW-1185">Reference proteome</keyword>
<dbReference type="STRING" id="1429043.X474_20380"/>
<comment type="caution">
    <text evidence="11">The sequence shown here is derived from an EMBL/GenBank/DDBJ whole genome shotgun (WGS) entry which is preliminary data.</text>
</comment>
<comment type="catalytic activity">
    <reaction evidence="8">
        <text>cob(II)yrinate + 2 L-glutamine + 2 ATP + 2 H2O = cob(II)yrinate a,c diamide + 2 L-glutamate + 2 ADP + 2 phosphate + 2 H(+)</text>
        <dbReference type="Rhea" id="RHEA:26289"/>
        <dbReference type="ChEBI" id="CHEBI:15377"/>
        <dbReference type="ChEBI" id="CHEBI:15378"/>
        <dbReference type="ChEBI" id="CHEBI:29985"/>
        <dbReference type="ChEBI" id="CHEBI:30616"/>
        <dbReference type="ChEBI" id="CHEBI:43474"/>
        <dbReference type="ChEBI" id="CHEBI:58359"/>
        <dbReference type="ChEBI" id="CHEBI:58537"/>
        <dbReference type="ChEBI" id="CHEBI:58894"/>
        <dbReference type="ChEBI" id="CHEBI:456216"/>
        <dbReference type="EC" id="6.3.5.11"/>
    </reaction>
</comment>
<proteinExistence type="inferred from homology"/>
<comment type="domain">
    <text evidence="8">Comprises of two domains. The C-terminal domain contains the binding site for glutamine and catalyzes the hydrolysis of this substrate to glutamate and ammonia. The N-terminal domain is anticipated to bind ATP and cobyrinate and catalyzes the ultimate synthesis of the diamide product. The ammonia produced via the glutaminase domain is probably translocated to the adjacent domain via a molecular tunnel, where it reacts with an activated intermediate.</text>
</comment>
<evidence type="ECO:0000259" key="9">
    <source>
        <dbReference type="Pfam" id="PF01656"/>
    </source>
</evidence>
<dbReference type="GO" id="GO:0042242">
    <property type="term" value="F:cobyrinic acid a,c-diamide synthase activity"/>
    <property type="evidence" value="ECO:0007669"/>
    <property type="project" value="UniProtKB-UniRule"/>
</dbReference>
<accession>A0A0D2J8U2</accession>
<feature type="site" description="Increases nucleophilicity of active site Cys" evidence="8">
    <location>
        <position position="448"/>
    </location>
</feature>
<evidence type="ECO:0000256" key="7">
    <source>
        <dbReference type="ARBA" id="ARBA00022962"/>
    </source>
</evidence>
<evidence type="ECO:0000256" key="4">
    <source>
        <dbReference type="ARBA" id="ARBA00022741"/>
    </source>
</evidence>
<dbReference type="InterPro" id="IPR004484">
    <property type="entry name" value="CbiA/CobB_synth"/>
</dbReference>
<keyword evidence="6 8" id="KW-0460">Magnesium</keyword>
<dbReference type="PATRIC" id="fig|1429043.3.peg.4320"/>
<keyword evidence="4 8" id="KW-0547">Nucleotide-binding</keyword>
<dbReference type="InterPro" id="IPR002586">
    <property type="entry name" value="CobQ/CobB/MinD/ParA_Nub-bd_dom"/>
</dbReference>
<evidence type="ECO:0000256" key="3">
    <source>
        <dbReference type="ARBA" id="ARBA00022598"/>
    </source>
</evidence>
<dbReference type="InterPro" id="IPR029062">
    <property type="entry name" value="Class_I_gatase-like"/>
</dbReference>
<evidence type="ECO:0000313" key="12">
    <source>
        <dbReference type="Proteomes" id="UP000032233"/>
    </source>
</evidence>
<organism evidence="11 12">
    <name type="scientific">Dethiosulfatarculus sandiegensis</name>
    <dbReference type="NCBI Taxonomy" id="1429043"/>
    <lineage>
        <taxon>Bacteria</taxon>
        <taxon>Pseudomonadati</taxon>
        <taxon>Thermodesulfobacteriota</taxon>
        <taxon>Desulfarculia</taxon>
        <taxon>Desulfarculales</taxon>
        <taxon>Desulfarculaceae</taxon>
        <taxon>Dethiosulfatarculus</taxon>
    </lineage>
</organism>
<reference evidence="11 12" key="1">
    <citation type="submission" date="2013-11" db="EMBL/GenBank/DDBJ databases">
        <title>Metagenomic analysis of a methanogenic consortium involved in long chain n-alkane degradation.</title>
        <authorList>
            <person name="Davidova I.A."/>
            <person name="Callaghan A.V."/>
            <person name="Wawrik B."/>
            <person name="Pruitt S."/>
            <person name="Marks C."/>
            <person name="Duncan K.E."/>
            <person name="Suflita J.M."/>
        </authorList>
    </citation>
    <scope>NUCLEOTIDE SEQUENCE [LARGE SCALE GENOMIC DNA]</scope>
    <source>
        <strain evidence="11 12">SPR</strain>
    </source>
</reference>
<comment type="cofactor">
    <cofactor evidence="1 8">
        <name>Mg(2+)</name>
        <dbReference type="ChEBI" id="CHEBI:18420"/>
    </cofactor>
</comment>
<comment type="miscellaneous">
    <text evidence="8">The a and c carboxylates of cobyrinate are activated for nucleophilic attack via formation of a phosphorylated intermediate by ATP. CbiA catalyzes first the amidation of the c-carboxylate, and then that of the a-carboxylate.</text>
</comment>
<dbReference type="SUPFAM" id="SSF52540">
    <property type="entry name" value="P-loop containing nucleoside triphosphate hydrolases"/>
    <property type="match status" value="1"/>
</dbReference>
<dbReference type="NCBIfam" id="NF002204">
    <property type="entry name" value="PRK01077.1"/>
    <property type="match status" value="1"/>
</dbReference>
<keyword evidence="7 8" id="KW-0315">Glutamine amidotransferase</keyword>
<dbReference type="Pfam" id="PF07685">
    <property type="entry name" value="GATase_3"/>
    <property type="match status" value="1"/>
</dbReference>
<dbReference type="SUPFAM" id="SSF52317">
    <property type="entry name" value="Class I glutamine amidotransferase-like"/>
    <property type="match status" value="1"/>
</dbReference>
<comment type="similarity">
    <text evidence="8">Belongs to the CobB/CbiA family.</text>
</comment>
<dbReference type="Proteomes" id="UP000032233">
    <property type="component" value="Unassembled WGS sequence"/>
</dbReference>
<dbReference type="NCBIfam" id="TIGR00379">
    <property type="entry name" value="cobB"/>
    <property type="match status" value="1"/>
</dbReference>
<dbReference type="Gene3D" id="3.40.50.880">
    <property type="match status" value="1"/>
</dbReference>
<dbReference type="CDD" id="cd05388">
    <property type="entry name" value="CobB_N"/>
    <property type="match status" value="1"/>
</dbReference>
<dbReference type="UniPathway" id="UPA00148">
    <property type="reaction ID" value="UER00231"/>
</dbReference>
<dbReference type="HAMAP" id="MF_00027">
    <property type="entry name" value="CobB_CbiA"/>
    <property type="match status" value="1"/>
</dbReference>
<dbReference type="PANTHER" id="PTHR43873">
    <property type="entry name" value="COBYRINATE A,C-DIAMIDE SYNTHASE"/>
    <property type="match status" value="1"/>
</dbReference>
<dbReference type="GO" id="GO:0005524">
    <property type="term" value="F:ATP binding"/>
    <property type="evidence" value="ECO:0007669"/>
    <property type="project" value="UniProtKB-UniRule"/>
</dbReference>
<comment type="function">
    <text evidence="8">Catalyzes the ATP-dependent amidation of the two carboxylate groups at positions a and c of cobyrinate, using either L-glutamine or ammonia as the nitrogen source.</text>
</comment>
<evidence type="ECO:0000256" key="6">
    <source>
        <dbReference type="ARBA" id="ARBA00022842"/>
    </source>
</evidence>
<dbReference type="InterPro" id="IPR011698">
    <property type="entry name" value="GATase_3"/>
</dbReference>
<evidence type="ECO:0000256" key="1">
    <source>
        <dbReference type="ARBA" id="ARBA00001946"/>
    </source>
</evidence>
<comment type="pathway">
    <text evidence="8">Cofactor biosynthesis; adenosylcobalamin biosynthesis; cob(II)yrinate a,c-diamide from sirohydrochlorin (anaerobic route): step 10/10.</text>
</comment>
<sequence length="472" mass="51076">MKGLVIGGAQSGAGKTTFSLALLAALRKRGLRVRAFKVGPDFIDPGHHTLVTGTTSHNLDGWMLSKEENTAIYKRCAQDAQVTVVEGVMGLYDGFDPLGEAGSTAQMAKWLGLPVVLLTNAKAQSRSLAALAKGFFEFDPKLSWAGLVANQVGSPNHARILGKAMQAVPEFTFLGGLTRQADLAMPERHLGLVTALETGFSEELRERLVSWLENAVDLDLLLANLPEFDLPAAQTEAPPIDSSDKVRLGIAWDKAFCFYYQENLRRLEEAGAELVYFSPLQDKSLPAELDGLYLGGGYPELFSTELADNKSLKTEIAHLAAQGMPIYAECGGMMYLAQEISDPKGNSRPMTGVLPIKTTMLPRLRSLGYRTVRFTTDTVLGPAGTRARGHEFHYSEVTNTSESSSKINRAGSPGEGGLVNAYEVGSRKGPRPDTHGYCKQNVLASYVHLHFGSNPMLAPGFVSLMKGERKIA</sequence>
<feature type="domain" description="CobQ/CobB/MinD/ParA nucleotide binding" evidence="9">
    <location>
        <begin position="5"/>
        <end position="189"/>
    </location>
</feature>
<evidence type="ECO:0000259" key="10">
    <source>
        <dbReference type="Pfam" id="PF07685"/>
    </source>
</evidence>
<dbReference type="InParanoid" id="A0A0D2J8U2"/>
<dbReference type="AlphaFoldDB" id="A0A0D2J8U2"/>
<gene>
    <name evidence="8" type="primary">cbiA</name>
    <name evidence="11" type="ORF">X474_20380</name>
</gene>
<evidence type="ECO:0000256" key="8">
    <source>
        <dbReference type="HAMAP-Rule" id="MF_00027"/>
    </source>
</evidence>
<dbReference type="EC" id="6.3.5.11" evidence="8"/>
<evidence type="ECO:0000313" key="11">
    <source>
        <dbReference type="EMBL" id="KIX12146.1"/>
    </source>
</evidence>
<dbReference type="GO" id="GO:0009236">
    <property type="term" value="P:cobalamin biosynthetic process"/>
    <property type="evidence" value="ECO:0007669"/>
    <property type="project" value="UniProtKB-UniRule"/>
</dbReference>
<dbReference type="PANTHER" id="PTHR43873:SF1">
    <property type="entry name" value="COBYRINATE A,C-DIAMIDE SYNTHASE"/>
    <property type="match status" value="1"/>
</dbReference>
<dbReference type="PROSITE" id="PS51274">
    <property type="entry name" value="GATASE_COBBQ"/>
    <property type="match status" value="1"/>
</dbReference>
<name>A0A0D2J8U2_9BACT</name>